<reference evidence="1" key="3">
    <citation type="journal article" date="2000" name="Genome Res.">
        <title>RIKEN integrated sequence analysis (RISA) system--384-format sequencing pipeline with 384 multicapillary sequencer.</title>
        <authorList>
            <person name="Shibata K."/>
            <person name="Itoh M."/>
            <person name="Aizawa K."/>
            <person name="Nagaoka S."/>
            <person name="Sasaki N."/>
            <person name="Carninci P."/>
            <person name="Konno H."/>
            <person name="Akiyama J."/>
            <person name="Nishi K."/>
            <person name="Kitsunai T."/>
            <person name="Tashiro H."/>
            <person name="Itoh M."/>
            <person name="Sumi N."/>
            <person name="Ishii Y."/>
            <person name="Nakamura S."/>
            <person name="Hazama M."/>
            <person name="Nishine T."/>
            <person name="Harada A."/>
            <person name="Yamamoto R."/>
            <person name="Matsumoto H."/>
            <person name="Sakaguchi S."/>
            <person name="Ikegami T."/>
            <person name="Kashiwagi K."/>
            <person name="Fujiwake S."/>
            <person name="Inoue K."/>
            <person name="Togawa Y."/>
            <person name="Izawa M."/>
            <person name="Ohara E."/>
            <person name="Watahiki M."/>
            <person name="Yoneda Y."/>
            <person name="Ishikawa T."/>
            <person name="Ozawa K."/>
            <person name="Tanaka T."/>
            <person name="Matsuura S."/>
            <person name="Kawai J."/>
            <person name="Okazaki Y."/>
            <person name="Muramatsu M."/>
            <person name="Inoue Y."/>
            <person name="Kira A."/>
            <person name="Hayashizaki Y."/>
        </authorList>
    </citation>
    <scope>NUCLEOTIDE SEQUENCE</scope>
    <source>
        <strain evidence="1">NOD</strain>
        <tissue evidence="1">Activated spleen</tissue>
    </source>
</reference>
<reference evidence="1" key="1">
    <citation type="journal article" date="1999" name="Methods Enzymol.">
        <title>High-efficiency full-length cDNA cloning.</title>
        <authorList>
            <person name="Carninci P."/>
            <person name="Hayashizaki Y."/>
        </authorList>
    </citation>
    <scope>NUCLEOTIDE SEQUENCE</scope>
    <source>
        <strain evidence="1">NOD</strain>
        <tissue evidence="1">Activated spleen</tissue>
    </source>
</reference>
<reference evidence="1" key="4">
    <citation type="journal article" date="2001" name="Nature">
        <title>Functional annotation of a full-length mouse cDNA collection.</title>
        <authorList>
            <consortium name="The RIKEN Genome Exploration Research Group Phase II Team and the FANTOM Consortium"/>
        </authorList>
    </citation>
    <scope>NUCLEOTIDE SEQUENCE</scope>
    <source>
        <strain evidence="1">NOD</strain>
        <tissue evidence="1">Activated spleen</tissue>
    </source>
</reference>
<protein>
    <submittedName>
        <fullName evidence="1">Uncharacterized protein</fullName>
    </submittedName>
</protein>
<reference evidence="1" key="6">
    <citation type="submission" date="2004-03" db="EMBL/GenBank/DDBJ databases">
        <authorList>
            <person name="Arakawa T."/>
            <person name="Carninci P."/>
            <person name="Fukuda S."/>
            <person name="Hashizume W."/>
            <person name="Hayashida K."/>
            <person name="Hori F."/>
            <person name="Iida J."/>
            <person name="Imamura K."/>
            <person name="Imotani K."/>
            <person name="Itoh M."/>
            <person name="Kanagawa S."/>
            <person name="Kawai J."/>
            <person name="Kojima M."/>
            <person name="Konno H."/>
            <person name="Murata M."/>
            <person name="Nakamura M."/>
            <person name="Ninomiya N."/>
            <person name="Nishiyori H."/>
            <person name="Nomura K."/>
            <person name="Ohno M."/>
            <person name="Sakazume N."/>
            <person name="Sano H."/>
            <person name="Sasaki D."/>
            <person name="Shibata K."/>
            <person name="Shiraki T."/>
            <person name="Tagami M."/>
            <person name="Tagami Y."/>
            <person name="Waki K."/>
            <person name="Watahiki A."/>
            <person name="Muramatsu M."/>
            <person name="Hayashizaki Y."/>
        </authorList>
    </citation>
    <scope>NUCLEOTIDE SEQUENCE</scope>
    <source>
        <strain evidence="1">NOD</strain>
        <tissue evidence="1">Activated spleen</tissue>
    </source>
</reference>
<dbReference type="EMBL" id="AK157532">
    <property type="protein sequence ID" value="BAE34115.1"/>
    <property type="molecule type" value="mRNA"/>
</dbReference>
<sequence length="78" mass="9601">MNMCAFFYRFKNLHILHLQKKNKHWRFSLPGTWEFSYQALFIHISKSIRLKPGFRVAGRTSRFRVVRNTDFYLMKQFI</sequence>
<evidence type="ECO:0000313" key="2">
    <source>
        <dbReference type="MGI" id="MGI:5011945"/>
    </source>
</evidence>
<dbReference type="MGI" id="MGI:5011945">
    <property type="gene designation" value="Gm19760"/>
</dbReference>
<reference evidence="1" key="8">
    <citation type="journal article" date="2005" name="Science">
        <title>Antisense Transcription in the Mammalian Transcriptome.</title>
        <authorList>
            <consortium name="RIKEN Genome Exploration Research Group and Genome Science Group (Genome Network Project Core Group) and the FANTOM Consortium"/>
        </authorList>
    </citation>
    <scope>NUCLEOTIDE SEQUENCE</scope>
    <source>
        <strain evidence="1">NOD</strain>
        <tissue evidence="1">Activated spleen</tissue>
    </source>
</reference>
<proteinExistence type="evidence at transcript level"/>
<gene>
    <name evidence="2" type="primary">Gm19760</name>
</gene>
<organism evidence="1">
    <name type="scientific">Mus musculus</name>
    <name type="common">Mouse</name>
    <dbReference type="NCBI Taxonomy" id="10090"/>
    <lineage>
        <taxon>Eukaryota</taxon>
        <taxon>Metazoa</taxon>
        <taxon>Chordata</taxon>
        <taxon>Craniata</taxon>
        <taxon>Vertebrata</taxon>
        <taxon>Euteleostomi</taxon>
        <taxon>Mammalia</taxon>
        <taxon>Eutheria</taxon>
        <taxon>Euarchontoglires</taxon>
        <taxon>Glires</taxon>
        <taxon>Rodentia</taxon>
        <taxon>Myomorpha</taxon>
        <taxon>Muroidea</taxon>
        <taxon>Muridae</taxon>
        <taxon>Murinae</taxon>
        <taxon>Mus</taxon>
        <taxon>Mus</taxon>
    </lineage>
</organism>
<accession>Q3TZU2</accession>
<dbReference type="AGR" id="MGI:5011945"/>
<reference evidence="1" key="7">
    <citation type="journal article" date="2005" name="Science">
        <title>The Transcriptional Landscape of the Mammalian Genome.</title>
        <authorList>
            <consortium name="The FANTOM Consortium"/>
            <consortium name="Riken Genome Exploration Research Group and Genome Science Group (Genome Network Project Core Group)"/>
        </authorList>
    </citation>
    <scope>NUCLEOTIDE SEQUENCE</scope>
    <source>
        <strain evidence="1">NOD</strain>
        <tissue evidence="1">Activated spleen</tissue>
    </source>
</reference>
<dbReference type="AlphaFoldDB" id="Q3TZU2"/>
<reference evidence="1" key="2">
    <citation type="journal article" date="2000" name="Genome Res.">
        <title>Normalization and subtraction of cap-trapper-selected cDNAs to prepare full-length cDNA libraries for rapid discovery of new genes.</title>
        <authorList>
            <person name="Carninci P."/>
            <person name="Shibata Y."/>
            <person name="Hayatsu N."/>
            <person name="Sugahara Y."/>
            <person name="Shibata K."/>
            <person name="Itoh M."/>
            <person name="Konno H."/>
            <person name="Okazaki Y."/>
            <person name="Muramatsu M."/>
            <person name="Hayashizaki Y."/>
        </authorList>
    </citation>
    <scope>NUCLEOTIDE SEQUENCE</scope>
    <source>
        <strain evidence="1">NOD</strain>
        <tissue evidence="1">Activated spleen</tissue>
    </source>
</reference>
<evidence type="ECO:0000313" key="1">
    <source>
        <dbReference type="EMBL" id="BAE34115.1"/>
    </source>
</evidence>
<reference evidence="1" key="5">
    <citation type="journal article" date="2002" name="Nature">
        <title>Analysis of the mouse transcriptome based on functional annotation of 60,770 full-length cDNAs.</title>
        <authorList>
            <consortium name="The FANTOM Consortium and the RIKEN Genome Exploration Research Group Phase I and II Team"/>
        </authorList>
    </citation>
    <scope>NUCLEOTIDE SEQUENCE</scope>
    <source>
        <strain evidence="1">NOD</strain>
        <tissue evidence="1">Activated spleen</tissue>
    </source>
</reference>
<name>Q3TZU2_MOUSE</name>